<dbReference type="GO" id="GO:0051117">
    <property type="term" value="F:ATPase binding"/>
    <property type="evidence" value="ECO:0007669"/>
    <property type="project" value="EnsemblFungi"/>
</dbReference>
<evidence type="ECO:0000313" key="3">
    <source>
        <dbReference type="EMBL" id="ODV93931.1"/>
    </source>
</evidence>
<dbReference type="GO" id="GO:0043161">
    <property type="term" value="P:proteasome-mediated ubiquitin-dependent protein catabolic process"/>
    <property type="evidence" value="ECO:0007669"/>
    <property type="project" value="EnsemblFungi"/>
</dbReference>
<dbReference type="Gene3D" id="3.40.30.10">
    <property type="entry name" value="Glutaredoxin"/>
    <property type="match status" value="1"/>
</dbReference>
<dbReference type="InterPro" id="IPR029071">
    <property type="entry name" value="Ubiquitin-like_domsf"/>
</dbReference>
<evidence type="ECO:0000313" key="4">
    <source>
        <dbReference type="Proteomes" id="UP000094236"/>
    </source>
</evidence>
<dbReference type="CDD" id="cd02958">
    <property type="entry name" value="UAS"/>
    <property type="match status" value="1"/>
</dbReference>
<keyword evidence="4" id="KW-1185">Reference proteome</keyword>
<dbReference type="EMBL" id="KV454017">
    <property type="protein sequence ID" value="ODV93931.1"/>
    <property type="molecule type" value="Genomic_DNA"/>
</dbReference>
<proteinExistence type="predicted"/>
<dbReference type="InterPro" id="IPR001012">
    <property type="entry name" value="UBX_dom"/>
</dbReference>
<dbReference type="Pfam" id="PF13899">
    <property type="entry name" value="Thioredoxin_7"/>
    <property type="match status" value="1"/>
</dbReference>
<name>A0A1E4TQ98_PACTA</name>
<feature type="domain" description="UBX" evidence="2">
    <location>
        <begin position="475"/>
        <end position="550"/>
    </location>
</feature>
<organism evidence="3 4">
    <name type="scientific">Pachysolen tannophilus NRRL Y-2460</name>
    <dbReference type="NCBI Taxonomy" id="669874"/>
    <lineage>
        <taxon>Eukaryota</taxon>
        <taxon>Fungi</taxon>
        <taxon>Dikarya</taxon>
        <taxon>Ascomycota</taxon>
        <taxon>Saccharomycotina</taxon>
        <taxon>Pichiomycetes</taxon>
        <taxon>Pachysolenaceae</taxon>
        <taxon>Pachysolen</taxon>
    </lineage>
</organism>
<dbReference type="GO" id="GO:0043130">
    <property type="term" value="F:ubiquitin binding"/>
    <property type="evidence" value="ECO:0007669"/>
    <property type="project" value="EnsemblFungi"/>
</dbReference>
<dbReference type="STRING" id="669874.A0A1E4TQ98"/>
<dbReference type="Gene3D" id="1.10.8.10">
    <property type="entry name" value="DNA helicase RuvA subunit, C-terminal domain"/>
    <property type="match status" value="1"/>
</dbReference>
<dbReference type="PANTHER" id="PTHR23322">
    <property type="entry name" value="FAS-ASSOCIATED PROTEIN"/>
    <property type="match status" value="1"/>
</dbReference>
<dbReference type="CDD" id="cd01767">
    <property type="entry name" value="UBX"/>
    <property type="match status" value="1"/>
</dbReference>
<feature type="compositionally biased region" description="Low complexity" evidence="1">
    <location>
        <begin position="91"/>
        <end position="107"/>
    </location>
</feature>
<feature type="compositionally biased region" description="Acidic residues" evidence="1">
    <location>
        <begin position="172"/>
        <end position="183"/>
    </location>
</feature>
<dbReference type="PANTHER" id="PTHR23322:SF6">
    <property type="entry name" value="UBX DOMAIN-CONTAINING PROTEIN 7"/>
    <property type="match status" value="1"/>
</dbReference>
<feature type="region of interest" description="Disordered" evidence="1">
    <location>
        <begin position="388"/>
        <end position="429"/>
    </location>
</feature>
<dbReference type="SUPFAM" id="SSF54236">
    <property type="entry name" value="Ubiquitin-like"/>
    <property type="match status" value="1"/>
</dbReference>
<dbReference type="Pfam" id="PF14555">
    <property type="entry name" value="UBA_4"/>
    <property type="match status" value="1"/>
</dbReference>
<dbReference type="PROSITE" id="PS50033">
    <property type="entry name" value="UBX"/>
    <property type="match status" value="1"/>
</dbReference>
<dbReference type="SUPFAM" id="SSF52833">
    <property type="entry name" value="Thioredoxin-like"/>
    <property type="match status" value="1"/>
</dbReference>
<feature type="compositionally biased region" description="Low complexity" evidence="1">
    <location>
        <begin position="193"/>
        <end position="202"/>
    </location>
</feature>
<dbReference type="Pfam" id="PF00789">
    <property type="entry name" value="UBX"/>
    <property type="match status" value="1"/>
</dbReference>
<feature type="region of interest" description="Disordered" evidence="1">
    <location>
        <begin position="88"/>
        <end position="110"/>
    </location>
</feature>
<feature type="compositionally biased region" description="Basic residues" evidence="1">
    <location>
        <begin position="203"/>
        <end position="212"/>
    </location>
</feature>
<sequence length="554" mass="62557">MDSESIDTFLAVTNTTDVDSAKNFLEVAGGDVETAITLFLENGGPIHNGGSDGGNGGNSDYVESHIPVEDDEGLAQRLQNDAYQNGESNEYENINTNNNNNYNNNNNQDEVRAPIGATYERLVDDGSGAFFHPMLSQHNISQPPPIQEMLFGSGQAGIFNQRFSSGGSGNSAEEEDDPEDDYDLALGSDGEIRQSSSVSTRSSSRRQTPHQRRLAELFSPPWDIIEKVDLNTAKNIGRVQKKWILINIQDNSNFLCQMLNRDFWKNSEIKNIVTENFIFLQYHHDSQLGMEYKNFYPFTEYPHIAVLDPKTGERLKMWSTVPNVKEWIEDVVDFLGRFSLEAGHVNPIVSHKTKVNPSTLSEEQQLDLAIRASLGKDEEIKEGVVEESSYNNPISLDTEDEDYSDRFEEMSDEDDTNKNNNNAFNDDEDDSEVIEISKDEAKSLIDKKQKPVEELTDDEVFATILPVAHEEPDNNADTTTRIQIRTGDGKRIVRRFKRMDKVRVIYEYIKNDLVKDSKIFTLTSQRTNLIKKLDETIQDAGLNNASILLEVDKD</sequence>
<evidence type="ECO:0000259" key="2">
    <source>
        <dbReference type="PROSITE" id="PS50033"/>
    </source>
</evidence>
<dbReference type="SMART" id="SM00594">
    <property type="entry name" value="UAS"/>
    <property type="match status" value="1"/>
</dbReference>
<reference evidence="4" key="1">
    <citation type="submission" date="2016-05" db="EMBL/GenBank/DDBJ databases">
        <title>Comparative genomics of biotechnologically important yeasts.</title>
        <authorList>
            <consortium name="DOE Joint Genome Institute"/>
            <person name="Riley R."/>
            <person name="Haridas S."/>
            <person name="Wolfe K.H."/>
            <person name="Lopes M.R."/>
            <person name="Hittinger C.T."/>
            <person name="Goker M."/>
            <person name="Salamov A."/>
            <person name="Wisecaver J."/>
            <person name="Long T.M."/>
            <person name="Aerts A.L."/>
            <person name="Barry K."/>
            <person name="Choi C."/>
            <person name="Clum A."/>
            <person name="Coughlan A.Y."/>
            <person name="Deshpande S."/>
            <person name="Douglass A.P."/>
            <person name="Hanson S.J."/>
            <person name="Klenk H.-P."/>
            <person name="Labutti K."/>
            <person name="Lapidus A."/>
            <person name="Lindquist E."/>
            <person name="Lipzen A."/>
            <person name="Meier-Kolthoff J.P."/>
            <person name="Ohm R.A."/>
            <person name="Otillar R.P."/>
            <person name="Pangilinan J."/>
            <person name="Peng Y."/>
            <person name="Rokas A."/>
            <person name="Rosa C.A."/>
            <person name="Scheuner C."/>
            <person name="Sibirny A.A."/>
            <person name="Slot J.C."/>
            <person name="Stielow J.B."/>
            <person name="Sun H."/>
            <person name="Kurtzman C.P."/>
            <person name="Blackwell M."/>
            <person name="Grigoriev I.V."/>
            <person name="Jeffries T.W."/>
        </authorList>
    </citation>
    <scope>NUCLEOTIDE SEQUENCE [LARGE SCALE GENOMIC DNA]</scope>
    <source>
        <strain evidence="4">NRRL Y-2460</strain>
    </source>
</reference>
<accession>A0A1E4TQ98</accession>
<dbReference type="GO" id="GO:0005634">
    <property type="term" value="C:nucleus"/>
    <property type="evidence" value="ECO:0007669"/>
    <property type="project" value="TreeGrafter"/>
</dbReference>
<dbReference type="OrthoDB" id="270602at2759"/>
<dbReference type="InterPro" id="IPR036249">
    <property type="entry name" value="Thioredoxin-like_sf"/>
</dbReference>
<dbReference type="Proteomes" id="UP000094236">
    <property type="component" value="Unassembled WGS sequence"/>
</dbReference>
<protein>
    <recommendedName>
        <fullName evidence="2">UBX domain-containing protein</fullName>
    </recommendedName>
</protein>
<dbReference type="Gene3D" id="3.10.20.90">
    <property type="entry name" value="Phosphatidylinositol 3-kinase Catalytic Subunit, Chain A, domain 1"/>
    <property type="match status" value="1"/>
</dbReference>
<dbReference type="InterPro" id="IPR050730">
    <property type="entry name" value="UBX_domain-protein"/>
</dbReference>
<evidence type="ECO:0000256" key="1">
    <source>
        <dbReference type="SAM" id="MobiDB-lite"/>
    </source>
</evidence>
<dbReference type="InterPro" id="IPR006577">
    <property type="entry name" value="UAS"/>
</dbReference>
<dbReference type="SMART" id="SM00166">
    <property type="entry name" value="UBX"/>
    <property type="match status" value="1"/>
</dbReference>
<gene>
    <name evidence="3" type="ORF">PACTADRAFT_51676</name>
</gene>
<feature type="region of interest" description="Disordered" evidence="1">
    <location>
        <begin position="161"/>
        <end position="212"/>
    </location>
</feature>
<dbReference type="AlphaFoldDB" id="A0A1E4TQ98"/>